<name>A0ABY4CIC9_9BACL</name>
<accession>A0ABY4CIC9</accession>
<dbReference type="EMBL" id="CP089291">
    <property type="protein sequence ID" value="UOF89779.1"/>
    <property type="molecule type" value="Genomic_DNA"/>
</dbReference>
<evidence type="ECO:0000313" key="2">
    <source>
        <dbReference type="Proteomes" id="UP000830167"/>
    </source>
</evidence>
<dbReference type="Pfam" id="PF07293">
    <property type="entry name" value="DUF1450"/>
    <property type="match status" value="1"/>
</dbReference>
<dbReference type="RefSeq" id="WP_347436470.1">
    <property type="nucleotide sequence ID" value="NZ_CP089291.1"/>
</dbReference>
<keyword evidence="2" id="KW-1185">Reference proteome</keyword>
<protein>
    <submittedName>
        <fullName evidence="1">YuzB family protein</fullName>
    </submittedName>
</protein>
<dbReference type="Proteomes" id="UP000830167">
    <property type="component" value="Chromosome"/>
</dbReference>
<gene>
    <name evidence="1" type="ORF">LSG31_18170</name>
</gene>
<sequence>MEVCDINPICLLDIEALEQEYPGVSVLKTSCLSNCSICAETPFAYVNGEMLTADSPELLLAQIRKQIEEELVQ</sequence>
<proteinExistence type="predicted"/>
<dbReference type="InterPro" id="IPR009910">
    <property type="entry name" value="DUF1450"/>
</dbReference>
<evidence type="ECO:0000313" key="1">
    <source>
        <dbReference type="EMBL" id="UOF89779.1"/>
    </source>
</evidence>
<organism evidence="1 2">
    <name type="scientific">Fodinisporobacter ferrooxydans</name>
    <dbReference type="NCBI Taxonomy" id="2901836"/>
    <lineage>
        <taxon>Bacteria</taxon>
        <taxon>Bacillati</taxon>
        <taxon>Bacillota</taxon>
        <taxon>Bacilli</taxon>
        <taxon>Bacillales</taxon>
        <taxon>Alicyclobacillaceae</taxon>
        <taxon>Fodinisporobacter</taxon>
    </lineage>
</organism>
<reference evidence="1" key="1">
    <citation type="submission" date="2021-12" db="EMBL/GenBank/DDBJ databases">
        <title>Alicyclobacillaceae gen. nov., sp. nov., isolated from chalcocite enrichment system.</title>
        <authorList>
            <person name="Jiang Z."/>
        </authorList>
    </citation>
    <scope>NUCLEOTIDE SEQUENCE</scope>
    <source>
        <strain evidence="1">MYW30-H2</strain>
    </source>
</reference>